<feature type="chain" id="PRO_5045253276" evidence="1">
    <location>
        <begin position="29"/>
        <end position="178"/>
    </location>
</feature>
<sequence>YVNHNCKKMKLKLVALFGLILLVSSCDCDIHVNGKVLSSETGEPLRGAKIEMVGKNLLRTSDEYGNFGIGEITGFCYSPKLRITFDGYKPFEIELEADSDYQNYKLTRLSESVKLREPVYPDSTNRSNFISSTWIEKYSSDFEVKSDSLIIYLDEINVKKELETIERELKSKKVVNNI</sequence>
<feature type="signal peptide" evidence="1">
    <location>
        <begin position="1"/>
        <end position="28"/>
    </location>
</feature>
<keyword evidence="3" id="KW-1185">Reference proteome</keyword>
<keyword evidence="1" id="KW-0732">Signal</keyword>
<protein>
    <submittedName>
        <fullName evidence="2">Carboxypeptidase-like regulatory domain-containing protein</fullName>
    </submittedName>
</protein>
<accession>A0ABU3CPX1</accession>
<dbReference type="Gene3D" id="2.60.40.1120">
    <property type="entry name" value="Carboxypeptidase-like, regulatory domain"/>
    <property type="match status" value="1"/>
</dbReference>
<evidence type="ECO:0000256" key="1">
    <source>
        <dbReference type="SAM" id="SignalP"/>
    </source>
</evidence>
<dbReference type="Pfam" id="PF13715">
    <property type="entry name" value="CarbopepD_reg_2"/>
    <property type="match status" value="1"/>
</dbReference>
<name>A0ABU3CPX1_9FLAO</name>
<feature type="non-terminal residue" evidence="2">
    <location>
        <position position="1"/>
    </location>
</feature>
<evidence type="ECO:0000313" key="3">
    <source>
        <dbReference type="Proteomes" id="UP001245285"/>
    </source>
</evidence>
<evidence type="ECO:0000313" key="2">
    <source>
        <dbReference type="EMBL" id="MDT0648413.1"/>
    </source>
</evidence>
<dbReference type="RefSeq" id="WP_311496503.1">
    <property type="nucleotide sequence ID" value="NZ_JAVRHO010000043.1"/>
</dbReference>
<dbReference type="InterPro" id="IPR008969">
    <property type="entry name" value="CarboxyPept-like_regulatory"/>
</dbReference>
<reference evidence="2 3" key="1">
    <citation type="submission" date="2023-09" db="EMBL/GenBank/DDBJ databases">
        <authorList>
            <person name="Rey-Velasco X."/>
        </authorList>
    </citation>
    <scope>NUCLEOTIDE SEQUENCE [LARGE SCALE GENOMIC DNA]</scope>
    <source>
        <strain evidence="2 3">F260</strain>
    </source>
</reference>
<dbReference type="SUPFAM" id="SSF49464">
    <property type="entry name" value="Carboxypeptidase regulatory domain-like"/>
    <property type="match status" value="1"/>
</dbReference>
<comment type="caution">
    <text evidence="2">The sequence shown here is derived from an EMBL/GenBank/DDBJ whole genome shotgun (WGS) entry which is preliminary data.</text>
</comment>
<gene>
    <name evidence="2" type="ORF">RM545_17105</name>
</gene>
<organism evidence="2 3">
    <name type="scientific">Autumnicola lenta</name>
    <dbReference type="NCBI Taxonomy" id="3075593"/>
    <lineage>
        <taxon>Bacteria</taxon>
        <taxon>Pseudomonadati</taxon>
        <taxon>Bacteroidota</taxon>
        <taxon>Flavobacteriia</taxon>
        <taxon>Flavobacteriales</taxon>
        <taxon>Flavobacteriaceae</taxon>
        <taxon>Autumnicola</taxon>
    </lineage>
</organism>
<proteinExistence type="predicted"/>
<dbReference type="Proteomes" id="UP001245285">
    <property type="component" value="Unassembled WGS sequence"/>
</dbReference>
<dbReference type="EMBL" id="JAVRHO010000043">
    <property type="protein sequence ID" value="MDT0648413.1"/>
    <property type="molecule type" value="Genomic_DNA"/>
</dbReference>